<proteinExistence type="predicted"/>
<dbReference type="InterPro" id="IPR036388">
    <property type="entry name" value="WH-like_DNA-bd_sf"/>
</dbReference>
<dbReference type="InterPro" id="IPR001077">
    <property type="entry name" value="COMT_C"/>
</dbReference>
<evidence type="ECO:0000313" key="7">
    <source>
        <dbReference type="Proteomes" id="UP001296104"/>
    </source>
</evidence>
<dbReference type="Gene3D" id="3.40.50.150">
    <property type="entry name" value="Vaccinia Virus protein VP39"/>
    <property type="match status" value="1"/>
</dbReference>
<dbReference type="SUPFAM" id="SSF53335">
    <property type="entry name" value="S-adenosyl-L-methionine-dependent methyltransferases"/>
    <property type="match status" value="1"/>
</dbReference>
<evidence type="ECO:0000313" key="6">
    <source>
        <dbReference type="EMBL" id="CAK3792409.1"/>
    </source>
</evidence>
<dbReference type="Gene3D" id="1.10.10.10">
    <property type="entry name" value="Winged helix-like DNA-binding domain superfamily/Winged helix DNA-binding domain"/>
    <property type="match status" value="1"/>
</dbReference>
<gene>
    <name evidence="6" type="ORF">LECACI_7A000726</name>
</gene>
<dbReference type="InterPro" id="IPR029063">
    <property type="entry name" value="SAM-dependent_MTases_sf"/>
</dbReference>
<evidence type="ECO:0000256" key="3">
    <source>
        <dbReference type="ARBA" id="ARBA00022691"/>
    </source>
</evidence>
<dbReference type="PANTHER" id="PTHR43712">
    <property type="entry name" value="PUTATIVE (AFU_ORTHOLOGUE AFUA_4G14580)-RELATED"/>
    <property type="match status" value="1"/>
</dbReference>
<accession>A0AAI8W294</accession>
<feature type="domain" description="O-methyltransferase C-terminal" evidence="5">
    <location>
        <begin position="167"/>
        <end position="371"/>
    </location>
</feature>
<evidence type="ECO:0000259" key="5">
    <source>
        <dbReference type="Pfam" id="PF00891"/>
    </source>
</evidence>
<comment type="caution">
    <text evidence="6">The sequence shown here is derived from an EMBL/GenBank/DDBJ whole genome shotgun (WGS) entry which is preliminary data.</text>
</comment>
<evidence type="ECO:0000256" key="4">
    <source>
        <dbReference type="PIRSR" id="PIRSR005739-1"/>
    </source>
</evidence>
<dbReference type="AlphaFoldDB" id="A0AAI8W294"/>
<dbReference type="InterPro" id="IPR016461">
    <property type="entry name" value="COMT-like"/>
</dbReference>
<organism evidence="6 7">
    <name type="scientific">Lecanosticta acicola</name>
    <dbReference type="NCBI Taxonomy" id="111012"/>
    <lineage>
        <taxon>Eukaryota</taxon>
        <taxon>Fungi</taxon>
        <taxon>Dikarya</taxon>
        <taxon>Ascomycota</taxon>
        <taxon>Pezizomycotina</taxon>
        <taxon>Dothideomycetes</taxon>
        <taxon>Dothideomycetidae</taxon>
        <taxon>Mycosphaerellales</taxon>
        <taxon>Mycosphaerellaceae</taxon>
        <taxon>Lecanosticta</taxon>
    </lineage>
</organism>
<dbReference type="SUPFAM" id="SSF46785">
    <property type="entry name" value="Winged helix' DNA-binding domain"/>
    <property type="match status" value="1"/>
</dbReference>
<evidence type="ECO:0000256" key="1">
    <source>
        <dbReference type="ARBA" id="ARBA00022603"/>
    </source>
</evidence>
<dbReference type="PROSITE" id="PS51683">
    <property type="entry name" value="SAM_OMT_II"/>
    <property type="match status" value="1"/>
</dbReference>
<keyword evidence="3" id="KW-0949">S-adenosyl-L-methionine</keyword>
<name>A0AAI8W294_9PEZI</name>
<dbReference type="GO" id="GO:0032259">
    <property type="term" value="P:methylation"/>
    <property type="evidence" value="ECO:0007669"/>
    <property type="project" value="UniProtKB-KW"/>
</dbReference>
<dbReference type="PANTHER" id="PTHR43712:SF11">
    <property type="entry name" value="O-METHYLTRANSFERASE (AFU_ORTHOLOGUE AFUA_2G17820)-RELATED"/>
    <property type="match status" value="1"/>
</dbReference>
<feature type="active site" description="Proton acceptor" evidence="4">
    <location>
        <position position="301"/>
    </location>
</feature>
<dbReference type="Pfam" id="PF00891">
    <property type="entry name" value="Methyltransf_2"/>
    <property type="match status" value="1"/>
</dbReference>
<dbReference type="InterPro" id="IPR036390">
    <property type="entry name" value="WH_DNA-bd_sf"/>
</dbReference>
<reference evidence="6" key="1">
    <citation type="submission" date="2023-11" db="EMBL/GenBank/DDBJ databases">
        <authorList>
            <person name="Alioto T."/>
            <person name="Alioto T."/>
            <person name="Gomez Garrido J."/>
        </authorList>
    </citation>
    <scope>NUCLEOTIDE SEQUENCE</scope>
</reference>
<dbReference type="Proteomes" id="UP001296104">
    <property type="component" value="Unassembled WGS sequence"/>
</dbReference>
<evidence type="ECO:0000256" key="2">
    <source>
        <dbReference type="ARBA" id="ARBA00022679"/>
    </source>
</evidence>
<keyword evidence="7" id="KW-1185">Reference proteome</keyword>
<dbReference type="EMBL" id="CAVMBE010000002">
    <property type="protein sequence ID" value="CAK3792409.1"/>
    <property type="molecule type" value="Genomic_DNA"/>
</dbReference>
<dbReference type="PIRSF" id="PIRSF005739">
    <property type="entry name" value="O-mtase"/>
    <property type="match status" value="1"/>
</dbReference>
<dbReference type="GO" id="GO:0008171">
    <property type="term" value="F:O-methyltransferase activity"/>
    <property type="evidence" value="ECO:0007669"/>
    <property type="project" value="InterPro"/>
</dbReference>
<keyword evidence="2" id="KW-0808">Transferase</keyword>
<keyword evidence="1 6" id="KW-0489">Methyltransferase</keyword>
<protein>
    <submittedName>
        <fullName evidence="6">S-adenosyl-L-methionine-dependent methyltransferase</fullName>
    </submittedName>
</protein>
<sequence>MSVVDILQGLKDHAAESEANGGAVAHARLLEGIHQLRLAAETPAEKLMRMRFEINGHLCVRLAIEYGLLQAIAAMKGSNITAAGLAQETGCDELLIIRIMRLVTYQGICKETGYASYASNDTTEAITTKGFMGGEKHHTDLGFAVGSKLVEQKRKEGLHQFPEGPGERSPFEYTFGMPLFEYLKHDQEQKEAFHDYMAARRDPRAPQWFQIYPAIEQLSDGLKADNDAALVVDIGGGFGHELSKFQQSFPNLLGKLILQDLQVTFDGLQTKPKGIQLMPYDFFTEQPVRGSRLYFFRNIMHDWSDKKCRAILSNTVKAMDPKYSRILIDDYVLPDTGADLRAASMDVLMMIFASGMERTRHQWEELLGSVGLEIVKVWSHEAGVESVIEAKMRD</sequence>